<feature type="compositionally biased region" description="Basic residues" evidence="1">
    <location>
        <begin position="161"/>
        <end position="172"/>
    </location>
</feature>
<organism evidence="3 4">
    <name type="scientific">Tilletia horrida</name>
    <dbReference type="NCBI Taxonomy" id="155126"/>
    <lineage>
        <taxon>Eukaryota</taxon>
        <taxon>Fungi</taxon>
        <taxon>Dikarya</taxon>
        <taxon>Basidiomycota</taxon>
        <taxon>Ustilaginomycotina</taxon>
        <taxon>Exobasidiomycetes</taxon>
        <taxon>Tilletiales</taxon>
        <taxon>Tilletiaceae</taxon>
        <taxon>Tilletia</taxon>
    </lineage>
</organism>
<dbReference type="PROSITE" id="PS50011">
    <property type="entry name" value="PROTEIN_KINASE_DOM"/>
    <property type="match status" value="1"/>
</dbReference>
<sequence>MVTDLCRGGELFDGLVEREAYNEVDARYIMRQIFSSVNVKYLHSQHIVRRDLKAENILLREKNSNDVVISDFGLSQVVTDDEAMLTACGPQYVSPELLLGKGYNSGTDIWSAGVISYYLLGGYTPFGRGKRRDSGEQLDETMRLIAAEDELKNPPRQRPASAHHHRQHGKPG</sequence>
<dbReference type="GO" id="GO:0005524">
    <property type="term" value="F:ATP binding"/>
    <property type="evidence" value="ECO:0007669"/>
    <property type="project" value="InterPro"/>
</dbReference>
<evidence type="ECO:0000259" key="2">
    <source>
        <dbReference type="PROSITE" id="PS50011"/>
    </source>
</evidence>
<gene>
    <name evidence="3" type="ORF">OC842_006306</name>
</gene>
<name>A0AAN6G676_9BASI</name>
<dbReference type="Proteomes" id="UP001176521">
    <property type="component" value="Unassembled WGS sequence"/>
</dbReference>
<dbReference type="EMBL" id="JAPDMQ010000546">
    <property type="protein sequence ID" value="KAK0522984.1"/>
    <property type="molecule type" value="Genomic_DNA"/>
</dbReference>
<dbReference type="PANTHER" id="PTHR24347">
    <property type="entry name" value="SERINE/THREONINE-PROTEIN KINASE"/>
    <property type="match status" value="1"/>
</dbReference>
<reference evidence="3" key="1">
    <citation type="journal article" date="2023" name="PhytoFront">
        <title>Draft Genome Resources of Seven Strains of Tilletia horrida, Causal Agent of Kernel Smut of Rice.</title>
        <authorList>
            <person name="Khanal S."/>
            <person name="Antony Babu S."/>
            <person name="Zhou X.G."/>
        </authorList>
    </citation>
    <scope>NUCLEOTIDE SEQUENCE</scope>
    <source>
        <strain evidence="3">TX3</strain>
    </source>
</reference>
<feature type="domain" description="Protein kinase" evidence="2">
    <location>
        <begin position="1"/>
        <end position="172"/>
    </location>
</feature>
<keyword evidence="4" id="KW-1185">Reference proteome</keyword>
<protein>
    <recommendedName>
        <fullName evidence="2">Protein kinase domain-containing protein</fullName>
    </recommendedName>
</protein>
<comment type="caution">
    <text evidence="3">The sequence shown here is derived from an EMBL/GenBank/DDBJ whole genome shotgun (WGS) entry which is preliminary data.</text>
</comment>
<dbReference type="GO" id="GO:0004672">
    <property type="term" value="F:protein kinase activity"/>
    <property type="evidence" value="ECO:0007669"/>
    <property type="project" value="InterPro"/>
</dbReference>
<feature type="region of interest" description="Disordered" evidence="1">
    <location>
        <begin position="146"/>
        <end position="172"/>
    </location>
</feature>
<evidence type="ECO:0000313" key="3">
    <source>
        <dbReference type="EMBL" id="KAK0522984.1"/>
    </source>
</evidence>
<dbReference type="SUPFAM" id="SSF56112">
    <property type="entry name" value="Protein kinase-like (PK-like)"/>
    <property type="match status" value="1"/>
</dbReference>
<evidence type="ECO:0000256" key="1">
    <source>
        <dbReference type="SAM" id="MobiDB-lite"/>
    </source>
</evidence>
<dbReference type="InterPro" id="IPR011009">
    <property type="entry name" value="Kinase-like_dom_sf"/>
</dbReference>
<dbReference type="SMART" id="SM00220">
    <property type="entry name" value="S_TKc"/>
    <property type="match status" value="1"/>
</dbReference>
<dbReference type="Pfam" id="PF00069">
    <property type="entry name" value="Pkinase"/>
    <property type="match status" value="1"/>
</dbReference>
<dbReference type="InterPro" id="IPR000719">
    <property type="entry name" value="Prot_kinase_dom"/>
</dbReference>
<accession>A0AAN6G676</accession>
<dbReference type="Gene3D" id="1.10.510.10">
    <property type="entry name" value="Transferase(Phosphotransferase) domain 1"/>
    <property type="match status" value="1"/>
</dbReference>
<dbReference type="AlphaFoldDB" id="A0AAN6G676"/>
<proteinExistence type="predicted"/>
<evidence type="ECO:0000313" key="4">
    <source>
        <dbReference type="Proteomes" id="UP001176521"/>
    </source>
</evidence>